<feature type="chain" id="PRO_5020290470" description="Lipocalin-like domain-containing protein" evidence="1">
    <location>
        <begin position="21"/>
        <end position="138"/>
    </location>
</feature>
<dbReference type="RefSeq" id="WP_128769467.1">
    <property type="nucleotide sequence ID" value="NZ_RXOC01000006.1"/>
</dbReference>
<evidence type="ECO:0000313" key="3">
    <source>
        <dbReference type="Proteomes" id="UP000290848"/>
    </source>
</evidence>
<proteinExistence type="predicted"/>
<comment type="caution">
    <text evidence="2">The sequence shown here is derived from an EMBL/GenBank/DDBJ whole genome shotgun (WGS) entry which is preliminary data.</text>
</comment>
<name>A0A4Q0M9K4_9SPHI</name>
<evidence type="ECO:0000256" key="1">
    <source>
        <dbReference type="SAM" id="SignalP"/>
    </source>
</evidence>
<dbReference type="AlphaFoldDB" id="A0A4Q0M9K4"/>
<evidence type="ECO:0008006" key="4">
    <source>
        <dbReference type="Google" id="ProtNLM"/>
    </source>
</evidence>
<protein>
    <recommendedName>
        <fullName evidence="4">Lipocalin-like domain-containing protein</fullName>
    </recommendedName>
</protein>
<organism evidence="2 3">
    <name type="scientific">Arcticibacter tournemirensis</name>
    <dbReference type="NCBI Taxonomy" id="699437"/>
    <lineage>
        <taxon>Bacteria</taxon>
        <taxon>Pseudomonadati</taxon>
        <taxon>Bacteroidota</taxon>
        <taxon>Sphingobacteriia</taxon>
        <taxon>Sphingobacteriales</taxon>
        <taxon>Sphingobacteriaceae</taxon>
        <taxon>Arcticibacter</taxon>
    </lineage>
</organism>
<accession>A0A4Q0M9K4</accession>
<evidence type="ECO:0000313" key="2">
    <source>
        <dbReference type="EMBL" id="RXF69765.1"/>
    </source>
</evidence>
<reference evidence="2 3" key="1">
    <citation type="submission" date="2018-12" db="EMBL/GenBank/DDBJ databases">
        <title>The Draft Genome Sequence of the Soil Bacterium Pedobacter tournemirensis R1.</title>
        <authorList>
            <person name="He J."/>
        </authorList>
    </citation>
    <scope>NUCLEOTIDE SEQUENCE [LARGE SCALE GENOMIC DNA]</scope>
    <source>
        <strain evidence="2 3">R1</strain>
    </source>
</reference>
<dbReference type="Proteomes" id="UP000290848">
    <property type="component" value="Unassembled WGS sequence"/>
</dbReference>
<dbReference type="PROSITE" id="PS51257">
    <property type="entry name" value="PROKAR_LIPOPROTEIN"/>
    <property type="match status" value="1"/>
</dbReference>
<gene>
    <name evidence="2" type="ORF">EKH83_10970</name>
</gene>
<sequence>MRRNAPSLLCLLLLFSFLFGSCKNDDILNVEGTYSGRFIYTVAISSSGPTISPASIHFENETFTSTAGQNRIPAGGSGTFKVSGKQIEFADTNAWTADFDWQLILNGTYTYKIQSDSLFLTRHTNDGNKYEYRLKRIP</sequence>
<feature type="signal peptide" evidence="1">
    <location>
        <begin position="1"/>
        <end position="20"/>
    </location>
</feature>
<keyword evidence="1" id="KW-0732">Signal</keyword>
<dbReference type="EMBL" id="RXOC01000006">
    <property type="protein sequence ID" value="RXF69765.1"/>
    <property type="molecule type" value="Genomic_DNA"/>
</dbReference>